<keyword evidence="1 5" id="KW-0597">Phosphoprotein</keyword>
<dbReference type="PANTHER" id="PTHR44591:SF25">
    <property type="entry name" value="CHEMOTAXIS TWO-COMPONENT RESPONSE REGULATOR"/>
    <property type="match status" value="1"/>
</dbReference>
<dbReference type="Gene3D" id="3.40.50.2300">
    <property type="match status" value="1"/>
</dbReference>
<dbReference type="FunFam" id="3.40.50.2300:FF:000018">
    <property type="entry name" value="DNA-binding transcriptional regulator NtrC"/>
    <property type="match status" value="1"/>
</dbReference>
<evidence type="ECO:0000256" key="4">
    <source>
        <dbReference type="ARBA" id="ARBA00023163"/>
    </source>
</evidence>
<gene>
    <name evidence="8" type="ORF">HELGO_WM38319</name>
</gene>
<keyword evidence="3" id="KW-0805">Transcription regulation</keyword>
<organism evidence="8">
    <name type="scientific">uncultured Thiotrichaceae bacterium</name>
    <dbReference type="NCBI Taxonomy" id="298394"/>
    <lineage>
        <taxon>Bacteria</taxon>
        <taxon>Pseudomonadati</taxon>
        <taxon>Pseudomonadota</taxon>
        <taxon>Gammaproteobacteria</taxon>
        <taxon>Thiotrichales</taxon>
        <taxon>Thiotrichaceae</taxon>
        <taxon>environmental samples</taxon>
    </lineage>
</organism>
<proteinExistence type="predicted"/>
<evidence type="ECO:0000256" key="3">
    <source>
        <dbReference type="ARBA" id="ARBA00023015"/>
    </source>
</evidence>
<evidence type="ECO:0000259" key="7">
    <source>
        <dbReference type="PROSITE" id="PS50110"/>
    </source>
</evidence>
<dbReference type="EMBL" id="CACVAV010000190">
    <property type="protein sequence ID" value="CAA6811748.1"/>
    <property type="molecule type" value="Genomic_DNA"/>
</dbReference>
<keyword evidence="2" id="KW-0902">Two-component regulatory system</keyword>
<name>A0A6S6SN31_9GAMM</name>
<reference evidence="8" key="1">
    <citation type="submission" date="2020-01" db="EMBL/GenBank/DDBJ databases">
        <authorList>
            <person name="Meier V. D."/>
            <person name="Meier V D."/>
        </authorList>
    </citation>
    <scope>NUCLEOTIDE SEQUENCE</scope>
    <source>
        <strain evidence="8">HLG_WM_MAG_08</strain>
    </source>
</reference>
<dbReference type="PANTHER" id="PTHR44591">
    <property type="entry name" value="STRESS RESPONSE REGULATOR PROTEIN 1"/>
    <property type="match status" value="1"/>
</dbReference>
<evidence type="ECO:0000313" key="8">
    <source>
        <dbReference type="EMBL" id="CAA6811748.1"/>
    </source>
</evidence>
<dbReference type="PROSITE" id="PS50110">
    <property type="entry name" value="RESPONSE_REGULATORY"/>
    <property type="match status" value="1"/>
</dbReference>
<keyword evidence="4" id="KW-0804">Transcription</keyword>
<evidence type="ECO:0000256" key="2">
    <source>
        <dbReference type="ARBA" id="ARBA00023012"/>
    </source>
</evidence>
<dbReference type="InterPro" id="IPR001789">
    <property type="entry name" value="Sig_transdc_resp-reg_receiver"/>
</dbReference>
<feature type="non-terminal residue" evidence="8">
    <location>
        <position position="152"/>
    </location>
</feature>
<evidence type="ECO:0000256" key="6">
    <source>
        <dbReference type="SAM" id="MobiDB-lite"/>
    </source>
</evidence>
<dbReference type="InterPro" id="IPR011006">
    <property type="entry name" value="CheY-like_superfamily"/>
</dbReference>
<dbReference type="Pfam" id="PF00072">
    <property type="entry name" value="Response_reg"/>
    <property type="match status" value="1"/>
</dbReference>
<feature type="region of interest" description="Disordered" evidence="6">
    <location>
        <begin position="128"/>
        <end position="152"/>
    </location>
</feature>
<evidence type="ECO:0000256" key="1">
    <source>
        <dbReference type="ARBA" id="ARBA00022553"/>
    </source>
</evidence>
<dbReference type="SUPFAM" id="SSF52172">
    <property type="entry name" value="CheY-like"/>
    <property type="match status" value="1"/>
</dbReference>
<dbReference type="GO" id="GO:0000160">
    <property type="term" value="P:phosphorelay signal transduction system"/>
    <property type="evidence" value="ECO:0007669"/>
    <property type="project" value="UniProtKB-KW"/>
</dbReference>
<dbReference type="AlphaFoldDB" id="A0A6S6SN31"/>
<feature type="domain" description="Response regulatory" evidence="7">
    <location>
        <begin position="5"/>
        <end position="119"/>
    </location>
</feature>
<protein>
    <submittedName>
        <fullName evidence="8">Two-component system, NtrC family, response regulator PilR</fullName>
    </submittedName>
</protein>
<evidence type="ECO:0000256" key="5">
    <source>
        <dbReference type="PROSITE-ProRule" id="PRU00169"/>
    </source>
</evidence>
<feature type="modified residue" description="4-aspartylphosphate" evidence="5">
    <location>
        <position position="54"/>
    </location>
</feature>
<dbReference type="SMART" id="SM00448">
    <property type="entry name" value="REC"/>
    <property type="match status" value="1"/>
</dbReference>
<accession>A0A6S6SN31</accession>
<dbReference type="InterPro" id="IPR050595">
    <property type="entry name" value="Bact_response_regulator"/>
</dbReference>
<sequence>MTEQCVLIIDDEPDIRELLEITLLRMGLDTLTAGNVEEALEQIKEHEPDMCLTDMKLPDGSGIDIVRYLQKEHPQIPVAVITAFGSMDTAVEALKAGAYDFVSKPVDLPKLRELIQTALQLARNEAAPVVADESSGDDRILGKSPAMQKLKK</sequence>